<keyword evidence="3" id="KW-0804">Transcription</keyword>
<dbReference type="PANTHER" id="PTHR38791">
    <property type="entry name" value="ZN(II)2CYS6 TRANSCRIPTION FACTOR (EUROFUNG)-RELATED-RELATED"/>
    <property type="match status" value="1"/>
</dbReference>
<evidence type="ECO:0000256" key="1">
    <source>
        <dbReference type="ARBA" id="ARBA00023015"/>
    </source>
</evidence>
<dbReference type="GO" id="GO:0008270">
    <property type="term" value="F:zinc ion binding"/>
    <property type="evidence" value="ECO:0007669"/>
    <property type="project" value="InterPro"/>
</dbReference>
<accession>A0A8H3XPD6</accession>
<gene>
    <name evidence="6" type="ORF">IFM46972_10204</name>
</gene>
<protein>
    <recommendedName>
        <fullName evidence="5">Zn(2)-C6 fungal-type domain-containing protein</fullName>
    </recommendedName>
</protein>
<dbReference type="AlphaFoldDB" id="A0A8H3XPD6"/>
<name>A0A8H3XPD6_9EURO</name>
<dbReference type="GO" id="GO:0003677">
    <property type="term" value="F:DNA binding"/>
    <property type="evidence" value="ECO:0007669"/>
    <property type="project" value="UniProtKB-KW"/>
</dbReference>
<dbReference type="GO" id="GO:0000981">
    <property type="term" value="F:DNA-binding transcription factor activity, RNA polymerase II-specific"/>
    <property type="evidence" value="ECO:0007669"/>
    <property type="project" value="InterPro"/>
</dbReference>
<dbReference type="InterPro" id="IPR036864">
    <property type="entry name" value="Zn2-C6_fun-type_DNA-bd_sf"/>
</dbReference>
<dbReference type="Proteomes" id="UP000465221">
    <property type="component" value="Unassembled WGS sequence"/>
</dbReference>
<evidence type="ECO:0000313" key="6">
    <source>
        <dbReference type="EMBL" id="GFF55178.1"/>
    </source>
</evidence>
<sequence>MMRIRNPGRLGCKNCRTRRIKCNELRPRCSQCARAGLTCSGYRNPVDLIFRDQTSCITRKYHTAESKVIPQSRHSQPSRPSSPTAIIPRLPLEEIAWWYYFENFNIMRPSGASVHRPYPSQPSPVIPSVAAVGLAALAVVHSDPHLMQLARQKYSSALRILVRAISHPDELRQGRTALSSFNLSMFEMIVYDNFHPASHGWLRHMHGTTALLRSLELTEGAPTVEIRTLLQIAYTAALACLISGLHVPRYLVELLQYGGNTKGGELLLPLTDLFTILCKLVNLHRATFCTNDTVRNHQFINTALNTYQDLESWITSIPVWWIDPIRTGQAPRIDDECWIMRVWVYYRLCRILAHKAILDNMDILYSSRSISQQHQYEESLTVVSQASQELYTGVPALLGASHIANRSTPGLTSNVFFLITVLQAMGSLTAKKKVVENWSQSARAYGKDFEVVQNLILSRLN</sequence>
<evidence type="ECO:0000256" key="3">
    <source>
        <dbReference type="ARBA" id="ARBA00023163"/>
    </source>
</evidence>
<evidence type="ECO:0000256" key="4">
    <source>
        <dbReference type="ARBA" id="ARBA00023242"/>
    </source>
</evidence>
<feature type="domain" description="Zn(2)-C6 fungal-type" evidence="5">
    <location>
        <begin position="11"/>
        <end position="40"/>
    </location>
</feature>
<comment type="caution">
    <text evidence="6">The sequence shown here is derived from an EMBL/GenBank/DDBJ whole genome shotgun (WGS) entry which is preliminary data.</text>
</comment>
<keyword evidence="1" id="KW-0805">Transcription regulation</keyword>
<dbReference type="InterPro" id="IPR053175">
    <property type="entry name" value="DHMBA_Reg_Transcription_Factor"/>
</dbReference>
<dbReference type="Gene3D" id="4.10.240.10">
    <property type="entry name" value="Zn(2)-C6 fungal-type DNA-binding domain"/>
    <property type="match status" value="1"/>
</dbReference>
<keyword evidence="4" id="KW-0539">Nucleus</keyword>
<dbReference type="InterPro" id="IPR001138">
    <property type="entry name" value="Zn2Cys6_DnaBD"/>
</dbReference>
<organism evidence="6 7">
    <name type="scientific">Aspergillus udagawae</name>
    <dbReference type="NCBI Taxonomy" id="91492"/>
    <lineage>
        <taxon>Eukaryota</taxon>
        <taxon>Fungi</taxon>
        <taxon>Dikarya</taxon>
        <taxon>Ascomycota</taxon>
        <taxon>Pezizomycotina</taxon>
        <taxon>Eurotiomycetes</taxon>
        <taxon>Eurotiomycetidae</taxon>
        <taxon>Eurotiales</taxon>
        <taxon>Aspergillaceae</taxon>
        <taxon>Aspergillus</taxon>
        <taxon>Aspergillus subgen. Fumigati</taxon>
    </lineage>
</organism>
<dbReference type="CDD" id="cd00067">
    <property type="entry name" value="GAL4"/>
    <property type="match status" value="1"/>
</dbReference>
<evidence type="ECO:0000259" key="5">
    <source>
        <dbReference type="PROSITE" id="PS50048"/>
    </source>
</evidence>
<proteinExistence type="predicted"/>
<keyword evidence="2" id="KW-0238">DNA-binding</keyword>
<dbReference type="EMBL" id="BLKC01000121">
    <property type="protein sequence ID" value="GFF55178.1"/>
    <property type="molecule type" value="Genomic_DNA"/>
</dbReference>
<dbReference type="PROSITE" id="PS50048">
    <property type="entry name" value="ZN2_CY6_FUNGAL_2"/>
    <property type="match status" value="1"/>
</dbReference>
<dbReference type="SUPFAM" id="SSF57701">
    <property type="entry name" value="Zn2/Cys6 DNA-binding domain"/>
    <property type="match status" value="1"/>
</dbReference>
<reference evidence="6 7" key="1">
    <citation type="submission" date="2020-01" db="EMBL/GenBank/DDBJ databases">
        <title>Draft genome sequence of Aspergillus udagawae IFM 46972.</title>
        <authorList>
            <person name="Takahashi H."/>
            <person name="Yaguchi T."/>
        </authorList>
    </citation>
    <scope>NUCLEOTIDE SEQUENCE [LARGE SCALE GENOMIC DNA]</scope>
    <source>
        <strain evidence="6 7">IFM 46972</strain>
    </source>
</reference>
<dbReference type="PROSITE" id="PS00463">
    <property type="entry name" value="ZN2_CY6_FUNGAL_1"/>
    <property type="match status" value="1"/>
</dbReference>
<dbReference type="SMART" id="SM00066">
    <property type="entry name" value="GAL4"/>
    <property type="match status" value="1"/>
</dbReference>
<evidence type="ECO:0000256" key="2">
    <source>
        <dbReference type="ARBA" id="ARBA00023125"/>
    </source>
</evidence>
<dbReference type="Pfam" id="PF00172">
    <property type="entry name" value="Zn_clus"/>
    <property type="match status" value="1"/>
</dbReference>
<evidence type="ECO:0000313" key="7">
    <source>
        <dbReference type="Proteomes" id="UP000465221"/>
    </source>
</evidence>